<evidence type="ECO:0000313" key="5">
    <source>
        <dbReference type="Proteomes" id="UP001107558"/>
    </source>
</evidence>
<evidence type="ECO:0000256" key="1">
    <source>
        <dbReference type="SAM" id="Coils"/>
    </source>
</evidence>
<dbReference type="SMART" id="SM00868">
    <property type="entry name" value="zf-AD"/>
    <property type="match status" value="1"/>
</dbReference>
<name>A0A9J6BN99_POLVA</name>
<evidence type="ECO:0000256" key="2">
    <source>
        <dbReference type="SAM" id="MobiDB-lite"/>
    </source>
</evidence>
<dbReference type="GO" id="GO:0005634">
    <property type="term" value="C:nucleus"/>
    <property type="evidence" value="ECO:0007669"/>
    <property type="project" value="InterPro"/>
</dbReference>
<evidence type="ECO:0000259" key="3">
    <source>
        <dbReference type="SMART" id="SM00868"/>
    </source>
</evidence>
<dbReference type="Pfam" id="PF07776">
    <property type="entry name" value="zf-AD"/>
    <property type="match status" value="1"/>
</dbReference>
<comment type="caution">
    <text evidence="4">The sequence shown here is derived from an EMBL/GenBank/DDBJ whole genome shotgun (WGS) entry which is preliminary data.</text>
</comment>
<dbReference type="GO" id="GO:0008270">
    <property type="term" value="F:zinc ion binding"/>
    <property type="evidence" value="ECO:0007669"/>
    <property type="project" value="InterPro"/>
</dbReference>
<protein>
    <recommendedName>
        <fullName evidence="3">ZAD domain-containing protein</fullName>
    </recommendedName>
</protein>
<dbReference type="AlphaFoldDB" id="A0A9J6BN99"/>
<gene>
    <name evidence="4" type="ORF">PVAND_001551</name>
</gene>
<keyword evidence="5" id="KW-1185">Reference proteome</keyword>
<accession>A0A9J6BN99</accession>
<sequence>MAFKTAIDLIDNYKQGYCDICGIEEVNQFFNINHSYIGYLGIFLPLREILFISLGIKIDHSAGTTMEICLDCKDKVVKMYHFKKRIDEVQKNLRSKRKTIQQETPKISEKHTKIVQSIYQIIENYTKKCKISAIRVNENGKRLIIESSSSFETKESVNKDFFEQSTSFNDALHETPMIIKPEPTDATDVLVLANSEEDDGSDIQEDEQDDSDTWRLPNSKKRVSFKRASTSTERFAPTKKSKILISSPTHIMKRLEQCASSTNNVKVPATNETELLKLTEEVTNDEEYGHRLGMELIRIIEERLDGQERTSLYVIRSMIKLMTSQSVYLNMNMSGKASRALNDTSTKFKTIKAPEDFMIFLAKYSSILTGDDEEKSYKDVKKVISRIISDWTRDRKRGIQNFFEREQFKLEKEIQNKEDNVNATEQIFADPLN</sequence>
<dbReference type="EMBL" id="JADBJN010000003">
    <property type="protein sequence ID" value="KAG5671348.1"/>
    <property type="molecule type" value="Genomic_DNA"/>
</dbReference>
<feature type="region of interest" description="Disordered" evidence="2">
    <location>
        <begin position="195"/>
        <end position="216"/>
    </location>
</feature>
<feature type="coiled-coil region" evidence="1">
    <location>
        <begin position="400"/>
        <end position="427"/>
    </location>
</feature>
<keyword evidence="1" id="KW-0175">Coiled coil</keyword>
<organism evidence="4 5">
    <name type="scientific">Polypedilum vanderplanki</name>
    <name type="common">Sleeping chironomid midge</name>
    <dbReference type="NCBI Taxonomy" id="319348"/>
    <lineage>
        <taxon>Eukaryota</taxon>
        <taxon>Metazoa</taxon>
        <taxon>Ecdysozoa</taxon>
        <taxon>Arthropoda</taxon>
        <taxon>Hexapoda</taxon>
        <taxon>Insecta</taxon>
        <taxon>Pterygota</taxon>
        <taxon>Neoptera</taxon>
        <taxon>Endopterygota</taxon>
        <taxon>Diptera</taxon>
        <taxon>Nematocera</taxon>
        <taxon>Chironomoidea</taxon>
        <taxon>Chironomidae</taxon>
        <taxon>Chironominae</taxon>
        <taxon>Polypedilum</taxon>
        <taxon>Polypedilum</taxon>
    </lineage>
</organism>
<reference evidence="4" key="1">
    <citation type="submission" date="2021-03" db="EMBL/GenBank/DDBJ databases">
        <title>Chromosome level genome of the anhydrobiotic midge Polypedilum vanderplanki.</title>
        <authorList>
            <person name="Yoshida Y."/>
            <person name="Kikawada T."/>
            <person name="Gusev O."/>
        </authorList>
    </citation>
    <scope>NUCLEOTIDE SEQUENCE</scope>
    <source>
        <strain evidence="4">NIAS01</strain>
        <tissue evidence="4">Whole body or cell culture</tissue>
    </source>
</reference>
<evidence type="ECO:0000313" key="4">
    <source>
        <dbReference type="EMBL" id="KAG5671348.1"/>
    </source>
</evidence>
<feature type="domain" description="ZAD" evidence="3">
    <location>
        <begin position="17"/>
        <end position="96"/>
    </location>
</feature>
<feature type="compositionally biased region" description="Acidic residues" evidence="2">
    <location>
        <begin position="195"/>
        <end position="211"/>
    </location>
</feature>
<proteinExistence type="predicted"/>
<dbReference type="InterPro" id="IPR012934">
    <property type="entry name" value="Znf_AD"/>
</dbReference>
<dbReference type="Proteomes" id="UP001107558">
    <property type="component" value="Chromosome 3"/>
</dbReference>